<sequence>IMVDPPKALMCRLQCMNSLETIEFQPQCGFFESLQKYCIGSIIGLIVLCYEIQELLGNSGYSRGD</sequence>
<dbReference type="EMBL" id="CAWUPB010000913">
    <property type="protein sequence ID" value="CAK7332267.1"/>
    <property type="molecule type" value="Genomic_DNA"/>
</dbReference>
<evidence type="ECO:0000313" key="1">
    <source>
        <dbReference type="EMBL" id="CAK7332267.1"/>
    </source>
</evidence>
<accession>A0AAV1REY6</accession>
<dbReference type="Proteomes" id="UP001314170">
    <property type="component" value="Unassembled WGS sequence"/>
</dbReference>
<evidence type="ECO:0000313" key="2">
    <source>
        <dbReference type="Proteomes" id="UP001314170"/>
    </source>
</evidence>
<comment type="caution">
    <text evidence="1">The sequence shown here is derived from an EMBL/GenBank/DDBJ whole genome shotgun (WGS) entry which is preliminary data.</text>
</comment>
<feature type="non-terminal residue" evidence="1">
    <location>
        <position position="1"/>
    </location>
</feature>
<proteinExistence type="predicted"/>
<dbReference type="AlphaFoldDB" id="A0AAV1REY6"/>
<protein>
    <submittedName>
        <fullName evidence="1">Uncharacterized protein</fullName>
    </submittedName>
</protein>
<keyword evidence="2" id="KW-1185">Reference proteome</keyword>
<gene>
    <name evidence="1" type="ORF">DCAF_LOCUS8894</name>
</gene>
<reference evidence="1 2" key="1">
    <citation type="submission" date="2024-01" db="EMBL/GenBank/DDBJ databases">
        <authorList>
            <person name="Waweru B."/>
        </authorList>
    </citation>
    <scope>NUCLEOTIDE SEQUENCE [LARGE SCALE GENOMIC DNA]</scope>
</reference>
<organism evidence="1 2">
    <name type="scientific">Dovyalis caffra</name>
    <dbReference type="NCBI Taxonomy" id="77055"/>
    <lineage>
        <taxon>Eukaryota</taxon>
        <taxon>Viridiplantae</taxon>
        <taxon>Streptophyta</taxon>
        <taxon>Embryophyta</taxon>
        <taxon>Tracheophyta</taxon>
        <taxon>Spermatophyta</taxon>
        <taxon>Magnoliopsida</taxon>
        <taxon>eudicotyledons</taxon>
        <taxon>Gunneridae</taxon>
        <taxon>Pentapetalae</taxon>
        <taxon>rosids</taxon>
        <taxon>fabids</taxon>
        <taxon>Malpighiales</taxon>
        <taxon>Salicaceae</taxon>
        <taxon>Flacourtieae</taxon>
        <taxon>Dovyalis</taxon>
    </lineage>
</organism>
<name>A0AAV1REY6_9ROSI</name>